<dbReference type="OrthoDB" id="203440at2759"/>
<feature type="compositionally biased region" description="Basic residues" evidence="3">
    <location>
        <begin position="368"/>
        <end position="395"/>
    </location>
</feature>
<organism evidence="5 6">
    <name type="scientific">Dictyocaulus viviparus</name>
    <name type="common">Bovine lungworm</name>
    <dbReference type="NCBI Taxonomy" id="29172"/>
    <lineage>
        <taxon>Eukaryota</taxon>
        <taxon>Metazoa</taxon>
        <taxon>Ecdysozoa</taxon>
        <taxon>Nematoda</taxon>
        <taxon>Chromadorea</taxon>
        <taxon>Rhabditida</taxon>
        <taxon>Rhabditina</taxon>
        <taxon>Rhabditomorpha</taxon>
        <taxon>Strongyloidea</taxon>
        <taxon>Metastrongylidae</taxon>
        <taxon>Dictyocaulus</taxon>
    </lineage>
</organism>
<feature type="region of interest" description="Disordered" evidence="3">
    <location>
        <begin position="349"/>
        <end position="395"/>
    </location>
</feature>
<name>A0A0D8Y445_DICVI</name>
<feature type="domain" description="BZIP" evidence="4">
    <location>
        <begin position="17"/>
        <end position="62"/>
    </location>
</feature>
<dbReference type="InterPro" id="IPR046347">
    <property type="entry name" value="bZIP_sf"/>
</dbReference>
<dbReference type="InterPro" id="IPR007146">
    <property type="entry name" value="Sas10/Utp3/C1D"/>
</dbReference>
<evidence type="ECO:0000256" key="1">
    <source>
        <dbReference type="ARBA" id="ARBA00010979"/>
    </source>
</evidence>
<accession>A0A0D8Y445</accession>
<dbReference type="EMBL" id="KN716179">
    <property type="protein sequence ID" value="KJH51653.1"/>
    <property type="molecule type" value="Genomic_DNA"/>
</dbReference>
<comment type="similarity">
    <text evidence="1">Belongs to the SAS10 family.</text>
</comment>
<dbReference type="STRING" id="29172.A0A0D8Y445"/>
<feature type="compositionally biased region" description="Basic and acidic residues" evidence="3">
    <location>
        <begin position="288"/>
        <end position="305"/>
    </location>
</feature>
<dbReference type="GO" id="GO:0003700">
    <property type="term" value="F:DNA-binding transcription factor activity"/>
    <property type="evidence" value="ECO:0007669"/>
    <property type="project" value="InterPro"/>
</dbReference>
<evidence type="ECO:0000256" key="3">
    <source>
        <dbReference type="SAM" id="MobiDB-lite"/>
    </source>
</evidence>
<reference evidence="5 6" key="1">
    <citation type="submission" date="2013-11" db="EMBL/GenBank/DDBJ databases">
        <title>Draft genome of the bovine lungworm Dictyocaulus viviparus.</title>
        <authorList>
            <person name="Mitreva M."/>
        </authorList>
    </citation>
    <scope>NUCLEOTIDE SEQUENCE [LARGE SCALE GENOMIC DNA]</scope>
    <source>
        <strain evidence="5 6">HannoverDv2000</strain>
    </source>
</reference>
<dbReference type="GO" id="GO:0032040">
    <property type="term" value="C:small-subunit processome"/>
    <property type="evidence" value="ECO:0007669"/>
    <property type="project" value="TreeGrafter"/>
</dbReference>
<dbReference type="PROSITE" id="PS50217">
    <property type="entry name" value="BZIP"/>
    <property type="match status" value="1"/>
</dbReference>
<dbReference type="Pfam" id="PF07716">
    <property type="entry name" value="bZIP_2"/>
    <property type="match status" value="1"/>
</dbReference>
<dbReference type="SUPFAM" id="SSF57959">
    <property type="entry name" value="Leucine zipper domain"/>
    <property type="match status" value="1"/>
</dbReference>
<evidence type="ECO:0000313" key="6">
    <source>
        <dbReference type="Proteomes" id="UP000053766"/>
    </source>
</evidence>
<keyword evidence="2" id="KW-0175">Coiled coil</keyword>
<protein>
    <submittedName>
        <fullName evidence="5">Basic region leucine zipper</fullName>
    </submittedName>
</protein>
<reference evidence="6" key="2">
    <citation type="journal article" date="2016" name="Sci. Rep.">
        <title>Dictyocaulus viviparus genome, variome and transcriptome elucidate lungworm biology and support future intervention.</title>
        <authorList>
            <person name="McNulty S.N."/>
            <person name="Strube C."/>
            <person name="Rosa B.A."/>
            <person name="Martin J.C."/>
            <person name="Tyagi R."/>
            <person name="Choi Y.J."/>
            <person name="Wang Q."/>
            <person name="Hallsworth Pepin K."/>
            <person name="Zhang X."/>
            <person name="Ozersky P."/>
            <person name="Wilson R.K."/>
            <person name="Sternberg P.W."/>
            <person name="Gasser R.B."/>
            <person name="Mitreva M."/>
        </authorList>
    </citation>
    <scope>NUCLEOTIDE SEQUENCE [LARGE SCALE GENOMIC DNA]</scope>
    <source>
        <strain evidence="6">HannoverDv2000</strain>
    </source>
</reference>
<evidence type="ECO:0000313" key="5">
    <source>
        <dbReference type="EMBL" id="KJH51653.1"/>
    </source>
</evidence>
<keyword evidence="6" id="KW-1185">Reference proteome</keyword>
<proteinExistence type="inferred from homology"/>
<gene>
    <name evidence="5" type="ORF">DICVIV_02189</name>
</gene>
<dbReference type="GO" id="GO:0000462">
    <property type="term" value="P:maturation of SSU-rRNA from tricistronic rRNA transcript (SSU-rRNA, 5.8S rRNA, LSU-rRNA)"/>
    <property type="evidence" value="ECO:0007669"/>
    <property type="project" value="TreeGrafter"/>
</dbReference>
<dbReference type="Pfam" id="PF04000">
    <property type="entry name" value="Sas10_Utp3"/>
    <property type="match status" value="1"/>
</dbReference>
<dbReference type="PANTHER" id="PTHR13237">
    <property type="entry name" value="SOMETHING ABOUT SILENCING PROTEIN 10-RELATED"/>
    <property type="match status" value="1"/>
</dbReference>
<feature type="coiled-coil region" evidence="2">
    <location>
        <begin position="35"/>
        <end position="69"/>
    </location>
</feature>
<feature type="region of interest" description="Disordered" evidence="3">
    <location>
        <begin position="282"/>
        <end position="306"/>
    </location>
</feature>
<dbReference type="AlphaFoldDB" id="A0A0D8Y445"/>
<evidence type="ECO:0000256" key="2">
    <source>
        <dbReference type="SAM" id="Coils"/>
    </source>
</evidence>
<dbReference type="Gene3D" id="1.20.5.170">
    <property type="match status" value="1"/>
</dbReference>
<sequence>MTGRKRINVRPASIERNEEYIEKRRRNNEAVNRTREKKRLEESETAKRVEELREENEKLERQKRGFSLYLDLKVSNIKILKGLILASGMIDEVESTKFFRIVDECVETSAEAIEAVGKLVSALKTFDDELEGISLLDVKNRELLSYMADLAILMSQMSCGRAIKDHPSVLRACKHRTVCFLINFCIILDKIRPIEQKMSSQVDRLLQRIHNCEMKEPSRAKPDQMERMRTAINLNGRKKKYVPPKIMAVKYEEDDDSKEAKTLKKARRRAIQSSLVQELRQQYGDAPEEFKEQSGRKYKSDKERENYEEDNYVRLRMGKAQKKRERLLTRDNAVNDLFKFGDYMLRDESGEALSHSKRRKISEIDGSRRKKSRFERKMEKKKKLKTKNKVLKRKR</sequence>
<dbReference type="InterPro" id="IPR004827">
    <property type="entry name" value="bZIP"/>
</dbReference>
<dbReference type="Proteomes" id="UP000053766">
    <property type="component" value="Unassembled WGS sequence"/>
</dbReference>
<dbReference type="PANTHER" id="PTHR13237:SF9">
    <property type="entry name" value="NEUROGUIDIN"/>
    <property type="match status" value="1"/>
</dbReference>
<evidence type="ECO:0000259" key="4">
    <source>
        <dbReference type="PROSITE" id="PS50217"/>
    </source>
</evidence>